<dbReference type="Proteomes" id="UP000650511">
    <property type="component" value="Unassembled WGS sequence"/>
</dbReference>
<reference evidence="1" key="2">
    <citation type="submission" date="2020-09" db="EMBL/GenBank/DDBJ databases">
        <authorList>
            <person name="Sun Q."/>
            <person name="Zhou Y."/>
        </authorList>
    </citation>
    <scope>NUCLEOTIDE SEQUENCE</scope>
    <source>
        <strain evidence="1">CGMCC 1.14988</strain>
    </source>
</reference>
<comment type="caution">
    <text evidence="1">The sequence shown here is derived from an EMBL/GenBank/DDBJ whole genome shotgun (WGS) entry which is preliminary data.</text>
</comment>
<dbReference type="RefSeq" id="WP_130649553.1">
    <property type="nucleotide sequence ID" value="NZ_BMHA01000004.1"/>
</dbReference>
<name>A0A8J3A8W8_9ACTN</name>
<dbReference type="AlphaFoldDB" id="A0A8J3A8W8"/>
<protein>
    <submittedName>
        <fullName evidence="1">Uncharacterized protein</fullName>
    </submittedName>
</protein>
<evidence type="ECO:0000313" key="1">
    <source>
        <dbReference type="EMBL" id="GGI04971.1"/>
    </source>
</evidence>
<sequence>MSGNGGAPGTFDDELEALGFRTQGFSRRGGRMWTLPFNRHLTFMLHDYHDAIVLTWSFSLGEYLLERGWQVSTTDTSATELYPQHDVRLPLDVEALHGEITRVLTTLRLDLGDPTL</sequence>
<dbReference type="EMBL" id="BMHA01000004">
    <property type="protein sequence ID" value="GGI04971.1"/>
    <property type="molecule type" value="Genomic_DNA"/>
</dbReference>
<evidence type="ECO:0000313" key="2">
    <source>
        <dbReference type="Proteomes" id="UP000650511"/>
    </source>
</evidence>
<reference evidence="1" key="1">
    <citation type="journal article" date="2014" name="Int. J. Syst. Evol. Microbiol.">
        <title>Complete genome sequence of Corynebacterium casei LMG S-19264T (=DSM 44701T), isolated from a smear-ripened cheese.</title>
        <authorList>
            <consortium name="US DOE Joint Genome Institute (JGI-PGF)"/>
            <person name="Walter F."/>
            <person name="Albersmeier A."/>
            <person name="Kalinowski J."/>
            <person name="Ruckert C."/>
        </authorList>
    </citation>
    <scope>NUCLEOTIDE SEQUENCE</scope>
    <source>
        <strain evidence="1">CGMCC 1.14988</strain>
    </source>
</reference>
<keyword evidence="2" id="KW-1185">Reference proteome</keyword>
<gene>
    <name evidence="1" type="ORF">GCM10011354_11750</name>
</gene>
<organism evidence="1 2">
    <name type="scientific">Egicoccus halophilus</name>
    <dbReference type="NCBI Taxonomy" id="1670830"/>
    <lineage>
        <taxon>Bacteria</taxon>
        <taxon>Bacillati</taxon>
        <taxon>Actinomycetota</taxon>
        <taxon>Nitriliruptoria</taxon>
        <taxon>Egicoccales</taxon>
        <taxon>Egicoccaceae</taxon>
        <taxon>Egicoccus</taxon>
    </lineage>
</organism>
<proteinExistence type="predicted"/>
<accession>A0A8J3A8W8</accession>
<dbReference type="OrthoDB" id="4816645at2"/>